<feature type="compositionally biased region" description="Polar residues" evidence="16">
    <location>
        <begin position="587"/>
        <end position="601"/>
    </location>
</feature>
<evidence type="ECO:0000256" key="14">
    <source>
        <dbReference type="ARBA" id="ARBA00052763"/>
    </source>
</evidence>
<evidence type="ECO:0000256" key="2">
    <source>
        <dbReference type="ARBA" id="ARBA00012928"/>
    </source>
</evidence>
<dbReference type="GO" id="GO:0035861">
    <property type="term" value="C:site of double-strand break"/>
    <property type="evidence" value="ECO:0007669"/>
    <property type="project" value="UniProtKB-ARBA"/>
</dbReference>
<proteinExistence type="inferred from homology"/>
<dbReference type="GO" id="GO:0097372">
    <property type="term" value="F:histone H3K18 deacetylase activity, NAD-dependent"/>
    <property type="evidence" value="ECO:0007669"/>
    <property type="project" value="TreeGrafter"/>
</dbReference>
<evidence type="ECO:0000256" key="5">
    <source>
        <dbReference type="ARBA" id="ARBA00022723"/>
    </source>
</evidence>
<protein>
    <recommendedName>
        <fullName evidence="2">protein acetyllysine N-acetyltransferase</fullName>
        <ecNumber evidence="2">2.3.1.286</ecNumber>
    </recommendedName>
    <alternativeName>
        <fullName evidence="10">Regulatory protein SIR2 homolog 7</fullName>
    </alternativeName>
    <alternativeName>
        <fullName evidence="9">SIR2-like protein 7</fullName>
    </alternativeName>
</protein>
<dbReference type="Gene3D" id="3.40.50.1220">
    <property type="entry name" value="TPP-binding domain"/>
    <property type="match status" value="1"/>
</dbReference>
<comment type="similarity">
    <text evidence="8">Belongs to the sirtuin family. Class IV subfamily.</text>
</comment>
<evidence type="ECO:0000256" key="16">
    <source>
        <dbReference type="SAM" id="MobiDB-lite"/>
    </source>
</evidence>
<feature type="compositionally biased region" description="Polar residues" evidence="16">
    <location>
        <begin position="640"/>
        <end position="658"/>
    </location>
</feature>
<reference evidence="18 19" key="1">
    <citation type="submission" date="2024-02" db="EMBL/GenBank/DDBJ databases">
        <title>Chromosome-scale genome assembly of the rough periwinkle Littorina saxatilis.</title>
        <authorList>
            <person name="De Jode A."/>
            <person name="Faria R."/>
            <person name="Formenti G."/>
            <person name="Sims Y."/>
            <person name="Smith T.P."/>
            <person name="Tracey A."/>
            <person name="Wood J.M.D."/>
            <person name="Zagrodzka Z.B."/>
            <person name="Johannesson K."/>
            <person name="Butlin R.K."/>
            <person name="Leder E.H."/>
        </authorList>
    </citation>
    <scope>NUCLEOTIDE SEQUENCE [LARGE SCALE GENOMIC DNA]</scope>
    <source>
        <strain evidence="18">Snail1</strain>
        <tissue evidence="18">Muscle</tissue>
    </source>
</reference>
<evidence type="ECO:0000256" key="9">
    <source>
        <dbReference type="ARBA" id="ARBA00041832"/>
    </source>
</evidence>
<keyword evidence="7" id="KW-0520">NAD</keyword>
<dbReference type="SUPFAM" id="SSF52467">
    <property type="entry name" value="DHS-like NAD/FAD-binding domain"/>
    <property type="match status" value="1"/>
</dbReference>
<organism evidence="18 19">
    <name type="scientific">Littorina saxatilis</name>
    <dbReference type="NCBI Taxonomy" id="31220"/>
    <lineage>
        <taxon>Eukaryota</taxon>
        <taxon>Metazoa</taxon>
        <taxon>Spiralia</taxon>
        <taxon>Lophotrochozoa</taxon>
        <taxon>Mollusca</taxon>
        <taxon>Gastropoda</taxon>
        <taxon>Caenogastropoda</taxon>
        <taxon>Littorinimorpha</taxon>
        <taxon>Littorinoidea</taxon>
        <taxon>Littorinidae</taxon>
        <taxon>Littorina</taxon>
    </lineage>
</organism>
<dbReference type="GO" id="GO:0046872">
    <property type="term" value="F:metal ion binding"/>
    <property type="evidence" value="ECO:0007669"/>
    <property type="project" value="UniProtKB-KW"/>
</dbReference>
<dbReference type="InterPro" id="IPR029035">
    <property type="entry name" value="DHS-like_NAD/FAD-binding_dom"/>
</dbReference>
<dbReference type="Proteomes" id="UP001374579">
    <property type="component" value="Unassembled WGS sequence"/>
</dbReference>
<feature type="region of interest" description="Disordered" evidence="16">
    <location>
        <begin position="359"/>
        <end position="404"/>
    </location>
</feature>
<feature type="compositionally biased region" description="Polar residues" evidence="16">
    <location>
        <begin position="363"/>
        <end position="394"/>
    </location>
</feature>
<feature type="region of interest" description="Disordered" evidence="16">
    <location>
        <begin position="623"/>
        <end position="662"/>
    </location>
</feature>
<keyword evidence="3" id="KW-0597">Phosphoprotein</keyword>
<comment type="catalytic activity">
    <reaction evidence="14">
        <text>N(6)-glutaryl-L-lysyl-[protein] + NAD(+) + H2O = 2''-O-glutaryl-ADP-D-ribose + nicotinamide + L-lysyl-[protein]</text>
        <dbReference type="Rhea" id="RHEA:47664"/>
        <dbReference type="Rhea" id="RHEA-COMP:9752"/>
        <dbReference type="Rhea" id="RHEA-COMP:11875"/>
        <dbReference type="ChEBI" id="CHEBI:15377"/>
        <dbReference type="ChEBI" id="CHEBI:17154"/>
        <dbReference type="ChEBI" id="CHEBI:29969"/>
        <dbReference type="ChEBI" id="CHEBI:57540"/>
        <dbReference type="ChEBI" id="CHEBI:87828"/>
        <dbReference type="ChEBI" id="CHEBI:87829"/>
    </reaction>
    <physiologicalReaction direction="left-to-right" evidence="14">
        <dbReference type="Rhea" id="RHEA:47665"/>
    </physiologicalReaction>
</comment>
<gene>
    <name evidence="18" type="ORF">V1264_010823</name>
</gene>
<keyword evidence="4" id="KW-0808">Transferase</keyword>
<comment type="catalytic activity">
    <reaction evidence="13">
        <text>N(6)-propanoyl-L-lysyl-[protein] + NAD(+) + H2O = 3''-O-propanoyl-ADP-D-ribose + nicotinamide + L-lysyl-[protein]</text>
        <dbReference type="Rhea" id="RHEA:23500"/>
        <dbReference type="Rhea" id="RHEA-COMP:9752"/>
        <dbReference type="Rhea" id="RHEA-COMP:13758"/>
        <dbReference type="ChEBI" id="CHEBI:15377"/>
        <dbReference type="ChEBI" id="CHEBI:17154"/>
        <dbReference type="ChEBI" id="CHEBI:29969"/>
        <dbReference type="ChEBI" id="CHEBI:57540"/>
        <dbReference type="ChEBI" id="CHEBI:138019"/>
        <dbReference type="ChEBI" id="CHEBI:145015"/>
    </reaction>
    <physiologicalReaction direction="left-to-right" evidence="13">
        <dbReference type="Rhea" id="RHEA:23501"/>
    </physiologicalReaction>
</comment>
<dbReference type="EC" id="2.3.1.286" evidence="2"/>
<feature type="binding site" evidence="15">
    <location>
        <position position="202"/>
    </location>
    <ligand>
        <name>Zn(2+)</name>
        <dbReference type="ChEBI" id="CHEBI:29105"/>
    </ligand>
</feature>
<dbReference type="GO" id="GO:0000785">
    <property type="term" value="C:chromatin"/>
    <property type="evidence" value="ECO:0007669"/>
    <property type="project" value="TreeGrafter"/>
</dbReference>
<dbReference type="GO" id="GO:0005634">
    <property type="term" value="C:nucleus"/>
    <property type="evidence" value="ECO:0007669"/>
    <property type="project" value="TreeGrafter"/>
</dbReference>
<sequence>MADNILTGFGRPKRLASTGRLLSSQVRAKQEIKKKLKKVKNILKKCEAERTEEEVHTLGQLPEIVKTAEKNAKRQLQLKERVLEIEDDPALLDEKCRQLARMIQSAKNAILYTGAGISTAASIPDYRGPNGVWTLLKKGQALRAQDLVDAEPTYTHMCIAKLFKEGKVKHLVSQNCDGLHVRSGFPRHSLSEVHGNMFIEICKSCKPQKEHLRLFDVTERTSKGRHKTGRTCSKCGGNLYDSIVHFGEKGGLKSPYKWRQAAKAASKSDLIICLGSSLKVLRCYPCLWRMDMRPEHRPNMVIVNLQWTPKDERASLKIHGRCDDVLRRVAHYLGLAVPQYRRETDPLFRLHTPVKTEEKLITSKRSLQTSEHKSAQQNNNRNKVSQRVPSNGSSAHHHHPKGMKTEQDFKLNHTGYLALDSAALYSHSVQNGIQHKENVYSVEQTFTHSESEAGHILDPVRLKLEEMLKSRGLWNKTGNETDNGQVNQTEGSVSCSMAADHLASSSSLLPSIQNFLPQSVEATLVPGSSYPQLRTLLNVFPSDPADQDHDVFRVDLSTNPISITSTHCAAHAPSAESISVSLGGGQDSQYSGASEPQAASSSSCTSNYAKLLRRIQFDHAYCKNPRKSRSSNKKREPPSDSTNCSTESQPLQQRSGDFSGQPVIPVYSDASDLIVAQQSLGLNTLILNDQEILSAVWQVMSDLPDDLDLQVSQGQPPHHPLRNLDGSASQEKVIVNLNGDAGISLQPHLQPFLSAMQVQPSANYAARSTDLSASYPVISASYPSGAESLAEEVDVGEYDESAANVDFPVRQKDTLAAVPGWFGKGLRVRRKRTM</sequence>
<dbReference type="GO" id="GO:0140861">
    <property type="term" value="P:DNA repair-dependent chromatin remodeling"/>
    <property type="evidence" value="ECO:0007669"/>
    <property type="project" value="UniProtKB-ARBA"/>
</dbReference>
<dbReference type="InterPro" id="IPR050134">
    <property type="entry name" value="NAD-dep_sirtuin_deacylases"/>
</dbReference>
<dbReference type="EMBL" id="JBAMIC010000002">
    <property type="protein sequence ID" value="KAK7111139.1"/>
    <property type="molecule type" value="Genomic_DNA"/>
</dbReference>
<keyword evidence="6 15" id="KW-0862">Zinc</keyword>
<evidence type="ECO:0000256" key="7">
    <source>
        <dbReference type="ARBA" id="ARBA00023027"/>
    </source>
</evidence>
<feature type="binding site" evidence="15">
    <location>
        <position position="235"/>
    </location>
    <ligand>
        <name>Zn(2+)</name>
        <dbReference type="ChEBI" id="CHEBI:29105"/>
    </ligand>
</feature>
<feature type="binding site" evidence="15">
    <location>
        <position position="205"/>
    </location>
    <ligand>
        <name>Zn(2+)</name>
        <dbReference type="ChEBI" id="CHEBI:29105"/>
    </ligand>
</feature>
<dbReference type="GO" id="GO:0070403">
    <property type="term" value="F:NAD+ binding"/>
    <property type="evidence" value="ECO:0007669"/>
    <property type="project" value="InterPro"/>
</dbReference>
<dbReference type="PROSITE" id="PS50305">
    <property type="entry name" value="SIRTUIN"/>
    <property type="match status" value="1"/>
</dbReference>
<dbReference type="GO" id="GO:0010468">
    <property type="term" value="P:regulation of gene expression"/>
    <property type="evidence" value="ECO:0007669"/>
    <property type="project" value="UniProtKB-ARBA"/>
</dbReference>
<dbReference type="AlphaFoldDB" id="A0AAN9GK84"/>
<comment type="cofactor">
    <cofactor evidence="1">
        <name>Zn(2+)</name>
        <dbReference type="ChEBI" id="CHEBI:29105"/>
    </cofactor>
</comment>
<feature type="binding site" evidence="15">
    <location>
        <position position="232"/>
    </location>
    <ligand>
        <name>Zn(2+)</name>
        <dbReference type="ChEBI" id="CHEBI:29105"/>
    </ligand>
</feature>
<comment type="catalytic activity">
    <reaction evidence="12">
        <text>N(6)-succinyl-L-lysyl-[protein] + NAD(+) + H2O = 2''-O-succinyl-ADP-D-ribose + nicotinamide + L-lysyl-[protein]</text>
        <dbReference type="Rhea" id="RHEA:47668"/>
        <dbReference type="Rhea" id="RHEA-COMP:9752"/>
        <dbReference type="Rhea" id="RHEA-COMP:11877"/>
        <dbReference type="ChEBI" id="CHEBI:15377"/>
        <dbReference type="ChEBI" id="CHEBI:17154"/>
        <dbReference type="ChEBI" id="CHEBI:29969"/>
        <dbReference type="ChEBI" id="CHEBI:57540"/>
        <dbReference type="ChEBI" id="CHEBI:87830"/>
        <dbReference type="ChEBI" id="CHEBI:87832"/>
    </reaction>
    <physiologicalReaction direction="left-to-right" evidence="12">
        <dbReference type="Rhea" id="RHEA:47669"/>
    </physiologicalReaction>
</comment>
<keyword evidence="5 15" id="KW-0479">Metal-binding</keyword>
<comment type="catalytic activity">
    <reaction evidence="11">
        <text>N(6)-decanoyl-L-lysyl-[protein] + NAD(+) + H2O = 2''-O-decanoyl-ADP-D-ribose + nicotinamide + L-lysyl-[protein]</text>
        <dbReference type="Rhea" id="RHEA:70631"/>
        <dbReference type="Rhea" id="RHEA-COMP:9752"/>
        <dbReference type="Rhea" id="RHEA-COMP:17932"/>
        <dbReference type="ChEBI" id="CHEBI:15377"/>
        <dbReference type="ChEBI" id="CHEBI:17154"/>
        <dbReference type="ChEBI" id="CHEBI:29969"/>
        <dbReference type="ChEBI" id="CHEBI:57540"/>
        <dbReference type="ChEBI" id="CHEBI:143222"/>
        <dbReference type="ChEBI" id="CHEBI:189688"/>
    </reaction>
    <physiologicalReaction direction="left-to-right" evidence="11">
        <dbReference type="Rhea" id="RHEA:70632"/>
    </physiologicalReaction>
</comment>
<keyword evidence="19" id="KW-1185">Reference proteome</keyword>
<dbReference type="FunFam" id="2.20.28.200:FF:000002">
    <property type="entry name" value="NAD-dependent deacetylase sirtuin-7"/>
    <property type="match status" value="1"/>
</dbReference>
<dbReference type="Pfam" id="PF02146">
    <property type="entry name" value="SIR2"/>
    <property type="match status" value="1"/>
</dbReference>
<evidence type="ECO:0000256" key="10">
    <source>
        <dbReference type="ARBA" id="ARBA00043038"/>
    </source>
</evidence>
<comment type="caution">
    <text evidence="18">The sequence shown here is derived from an EMBL/GenBank/DDBJ whole genome shotgun (WGS) entry which is preliminary data.</text>
</comment>
<accession>A0AAN9GK84</accession>
<evidence type="ECO:0000256" key="8">
    <source>
        <dbReference type="ARBA" id="ARBA00038170"/>
    </source>
</evidence>
<name>A0AAN9GK84_9CAEN</name>
<evidence type="ECO:0000256" key="1">
    <source>
        <dbReference type="ARBA" id="ARBA00001947"/>
    </source>
</evidence>
<feature type="active site" description="Proton acceptor" evidence="15">
    <location>
        <position position="194"/>
    </location>
</feature>
<dbReference type="Gene3D" id="2.20.28.200">
    <property type="match status" value="1"/>
</dbReference>
<evidence type="ECO:0000256" key="13">
    <source>
        <dbReference type="ARBA" id="ARBA00051399"/>
    </source>
</evidence>
<evidence type="ECO:0000256" key="6">
    <source>
        <dbReference type="ARBA" id="ARBA00022833"/>
    </source>
</evidence>
<dbReference type="PANTHER" id="PTHR11085:SF1">
    <property type="entry name" value="NAD-DEPENDENT PROTEIN DEACETYLASE SIRTUIN-7"/>
    <property type="match status" value="1"/>
</dbReference>
<feature type="domain" description="Deacetylase sirtuin-type" evidence="17">
    <location>
        <begin position="89"/>
        <end position="336"/>
    </location>
</feature>
<dbReference type="InterPro" id="IPR003000">
    <property type="entry name" value="Sirtuin"/>
</dbReference>
<feature type="region of interest" description="Disordered" evidence="16">
    <location>
        <begin position="579"/>
        <end position="601"/>
    </location>
</feature>
<evidence type="ECO:0000259" key="17">
    <source>
        <dbReference type="PROSITE" id="PS50305"/>
    </source>
</evidence>
<dbReference type="FunFam" id="3.40.50.1220:FF:000038">
    <property type="entry name" value="NAD-dependent protein deacetylase sirtuin-6 isoform X2"/>
    <property type="match status" value="1"/>
</dbReference>
<evidence type="ECO:0000256" key="3">
    <source>
        <dbReference type="ARBA" id="ARBA00022553"/>
    </source>
</evidence>
<evidence type="ECO:0000313" key="19">
    <source>
        <dbReference type="Proteomes" id="UP001374579"/>
    </source>
</evidence>
<evidence type="ECO:0000256" key="4">
    <source>
        <dbReference type="ARBA" id="ARBA00022679"/>
    </source>
</evidence>
<evidence type="ECO:0000256" key="15">
    <source>
        <dbReference type="PROSITE-ProRule" id="PRU00236"/>
    </source>
</evidence>
<dbReference type="InterPro" id="IPR026590">
    <property type="entry name" value="Ssirtuin_cat_dom"/>
</dbReference>
<evidence type="ECO:0000256" key="11">
    <source>
        <dbReference type="ARBA" id="ARBA00050237"/>
    </source>
</evidence>
<evidence type="ECO:0000313" key="18">
    <source>
        <dbReference type="EMBL" id="KAK7111139.1"/>
    </source>
</evidence>
<evidence type="ECO:0000256" key="12">
    <source>
        <dbReference type="ARBA" id="ARBA00051105"/>
    </source>
</evidence>
<dbReference type="PANTHER" id="PTHR11085">
    <property type="entry name" value="NAD-DEPENDENT PROTEIN DEACYLASE SIRTUIN-5, MITOCHONDRIAL-RELATED"/>
    <property type="match status" value="1"/>
</dbReference>